<dbReference type="EMBL" id="CM023470">
    <property type="protein sequence ID" value="KAH7977926.1"/>
    <property type="molecule type" value="Genomic_DNA"/>
</dbReference>
<gene>
    <name evidence="1" type="ORF">HPB49_003968</name>
</gene>
<proteinExistence type="predicted"/>
<organism evidence="1 2">
    <name type="scientific">Dermacentor silvarum</name>
    <name type="common">Tick</name>
    <dbReference type="NCBI Taxonomy" id="543639"/>
    <lineage>
        <taxon>Eukaryota</taxon>
        <taxon>Metazoa</taxon>
        <taxon>Ecdysozoa</taxon>
        <taxon>Arthropoda</taxon>
        <taxon>Chelicerata</taxon>
        <taxon>Arachnida</taxon>
        <taxon>Acari</taxon>
        <taxon>Parasitiformes</taxon>
        <taxon>Ixodida</taxon>
        <taxon>Ixodoidea</taxon>
        <taxon>Ixodidae</taxon>
        <taxon>Rhipicephalinae</taxon>
        <taxon>Dermacentor</taxon>
    </lineage>
</organism>
<name>A0ACB8DU98_DERSI</name>
<sequence>MEFAGGSAARFKGDDMIIRLRSGSNIVIVSTAFEELRKRIEKLKQLKLKDKTHPMSAYATTPEYLLKGVLHGINTDVTDDEIMDNICVRTQRVEVLQARRLWGSKTVLLIFDGDVLPRFVYLFSGETPCIPYQPTRQYCSTCQETGHRTDVCPKKCQANAHSAEWGTHRKTTSAKPLGPSVAGNTPPAPQNVTRSSSKSSHEAD</sequence>
<accession>A0ACB8DU98</accession>
<comment type="caution">
    <text evidence="1">The sequence shown here is derived from an EMBL/GenBank/DDBJ whole genome shotgun (WGS) entry which is preliminary data.</text>
</comment>
<dbReference type="Proteomes" id="UP000821865">
    <property type="component" value="Chromosome 1"/>
</dbReference>
<reference evidence="1" key="1">
    <citation type="submission" date="2020-05" db="EMBL/GenBank/DDBJ databases">
        <title>Large-scale comparative analyses of tick genomes elucidate their genetic diversity and vector capacities.</title>
        <authorList>
            <person name="Jia N."/>
            <person name="Wang J."/>
            <person name="Shi W."/>
            <person name="Du L."/>
            <person name="Sun Y."/>
            <person name="Zhan W."/>
            <person name="Jiang J."/>
            <person name="Wang Q."/>
            <person name="Zhang B."/>
            <person name="Ji P."/>
            <person name="Sakyi L.B."/>
            <person name="Cui X."/>
            <person name="Yuan T."/>
            <person name="Jiang B."/>
            <person name="Yang W."/>
            <person name="Lam T.T.-Y."/>
            <person name="Chang Q."/>
            <person name="Ding S."/>
            <person name="Wang X."/>
            <person name="Zhu J."/>
            <person name="Ruan X."/>
            <person name="Zhao L."/>
            <person name="Wei J."/>
            <person name="Que T."/>
            <person name="Du C."/>
            <person name="Cheng J."/>
            <person name="Dai P."/>
            <person name="Han X."/>
            <person name="Huang E."/>
            <person name="Gao Y."/>
            <person name="Liu J."/>
            <person name="Shao H."/>
            <person name="Ye R."/>
            <person name="Li L."/>
            <person name="Wei W."/>
            <person name="Wang X."/>
            <person name="Wang C."/>
            <person name="Yang T."/>
            <person name="Huo Q."/>
            <person name="Li W."/>
            <person name="Guo W."/>
            <person name="Chen H."/>
            <person name="Zhou L."/>
            <person name="Ni X."/>
            <person name="Tian J."/>
            <person name="Zhou Y."/>
            <person name="Sheng Y."/>
            <person name="Liu T."/>
            <person name="Pan Y."/>
            <person name="Xia L."/>
            <person name="Li J."/>
            <person name="Zhao F."/>
            <person name="Cao W."/>
        </authorList>
    </citation>
    <scope>NUCLEOTIDE SEQUENCE</scope>
    <source>
        <strain evidence="1">Dsil-2018</strain>
    </source>
</reference>
<evidence type="ECO:0000313" key="1">
    <source>
        <dbReference type="EMBL" id="KAH7977926.1"/>
    </source>
</evidence>
<protein>
    <submittedName>
        <fullName evidence="1">Uncharacterized protein</fullName>
    </submittedName>
</protein>
<keyword evidence="2" id="KW-1185">Reference proteome</keyword>
<evidence type="ECO:0000313" key="2">
    <source>
        <dbReference type="Proteomes" id="UP000821865"/>
    </source>
</evidence>